<feature type="transmembrane region" description="Helical" evidence="4">
    <location>
        <begin position="58"/>
        <end position="81"/>
    </location>
</feature>
<protein>
    <recommendedName>
        <fullName evidence="7">Tat pathway signal sequence</fullName>
    </recommendedName>
</protein>
<evidence type="ECO:0000313" key="5">
    <source>
        <dbReference type="EMBL" id="KAF2445871.1"/>
    </source>
</evidence>
<feature type="region of interest" description="Disordered" evidence="3">
    <location>
        <begin position="278"/>
        <end position="301"/>
    </location>
</feature>
<organism evidence="5 6">
    <name type="scientific">Karstenula rhodostoma CBS 690.94</name>
    <dbReference type="NCBI Taxonomy" id="1392251"/>
    <lineage>
        <taxon>Eukaryota</taxon>
        <taxon>Fungi</taxon>
        <taxon>Dikarya</taxon>
        <taxon>Ascomycota</taxon>
        <taxon>Pezizomycotina</taxon>
        <taxon>Dothideomycetes</taxon>
        <taxon>Pleosporomycetidae</taxon>
        <taxon>Pleosporales</taxon>
        <taxon>Massarineae</taxon>
        <taxon>Didymosphaeriaceae</taxon>
        <taxon>Karstenula</taxon>
    </lineage>
</organism>
<comment type="similarity">
    <text evidence="2">Belongs to the ustYa family.</text>
</comment>
<keyword evidence="4" id="KW-0812">Transmembrane</keyword>
<dbReference type="Proteomes" id="UP000799764">
    <property type="component" value="Unassembled WGS sequence"/>
</dbReference>
<proteinExistence type="inferred from homology"/>
<evidence type="ECO:0000256" key="1">
    <source>
        <dbReference type="ARBA" id="ARBA00004685"/>
    </source>
</evidence>
<dbReference type="OrthoDB" id="3687641at2759"/>
<dbReference type="Pfam" id="PF11807">
    <property type="entry name" value="UstYa"/>
    <property type="match status" value="1"/>
</dbReference>
<evidence type="ECO:0000313" key="6">
    <source>
        <dbReference type="Proteomes" id="UP000799764"/>
    </source>
</evidence>
<keyword evidence="6" id="KW-1185">Reference proteome</keyword>
<dbReference type="GO" id="GO:0043386">
    <property type="term" value="P:mycotoxin biosynthetic process"/>
    <property type="evidence" value="ECO:0007669"/>
    <property type="project" value="InterPro"/>
</dbReference>
<accession>A0A9P4PN58</accession>
<dbReference type="PANTHER" id="PTHR33365">
    <property type="entry name" value="YALI0B05434P"/>
    <property type="match status" value="1"/>
</dbReference>
<evidence type="ECO:0000256" key="4">
    <source>
        <dbReference type="SAM" id="Phobius"/>
    </source>
</evidence>
<dbReference type="AlphaFoldDB" id="A0A9P4PN58"/>
<gene>
    <name evidence="5" type="ORF">P171DRAFT_484526</name>
</gene>
<evidence type="ECO:0000256" key="2">
    <source>
        <dbReference type="ARBA" id="ARBA00035112"/>
    </source>
</evidence>
<evidence type="ECO:0008006" key="7">
    <source>
        <dbReference type="Google" id="ProtNLM"/>
    </source>
</evidence>
<keyword evidence="4" id="KW-0472">Membrane</keyword>
<sequence>MNTLHAKISGLFSTRKYYQLGTESLLNPKEGDYNEGESERSLEDSPLQGRLLPHRRQFLILTISLLFFVFLSIALAGAYALKRTSDRDCGIQTGVFSPANEAVEYLEMEFDNAFAHDTIYRGPPTPDLERAWEDLWYYGGVRITDDQLPLLNRTPDLGNGRRLKPVGDEKGGYHALIEVFHQLHCLNLIRQYTWKDWYFRHPDVVRTPPDVRTDEITARMHVDHCIEALRISLMCHGDTTPYMVLNDPTAPNNMRADFSPHHKCRNFDSIKEWVKENQLAPPPPTNWEGRKDGKQWEHGKL</sequence>
<dbReference type="PANTHER" id="PTHR33365:SF4">
    <property type="entry name" value="CYCLOCHLOROTINE BIOSYNTHESIS PROTEIN O"/>
    <property type="match status" value="1"/>
</dbReference>
<comment type="caution">
    <text evidence="5">The sequence shown here is derived from an EMBL/GenBank/DDBJ whole genome shotgun (WGS) entry which is preliminary data.</text>
</comment>
<reference evidence="5" key="1">
    <citation type="journal article" date="2020" name="Stud. Mycol.">
        <title>101 Dothideomycetes genomes: a test case for predicting lifestyles and emergence of pathogens.</title>
        <authorList>
            <person name="Haridas S."/>
            <person name="Albert R."/>
            <person name="Binder M."/>
            <person name="Bloem J."/>
            <person name="Labutti K."/>
            <person name="Salamov A."/>
            <person name="Andreopoulos B."/>
            <person name="Baker S."/>
            <person name="Barry K."/>
            <person name="Bills G."/>
            <person name="Bluhm B."/>
            <person name="Cannon C."/>
            <person name="Castanera R."/>
            <person name="Culley D."/>
            <person name="Daum C."/>
            <person name="Ezra D."/>
            <person name="Gonzalez J."/>
            <person name="Henrissat B."/>
            <person name="Kuo A."/>
            <person name="Liang C."/>
            <person name="Lipzen A."/>
            <person name="Lutzoni F."/>
            <person name="Magnuson J."/>
            <person name="Mondo S."/>
            <person name="Nolan M."/>
            <person name="Ohm R."/>
            <person name="Pangilinan J."/>
            <person name="Park H.-J."/>
            <person name="Ramirez L."/>
            <person name="Alfaro M."/>
            <person name="Sun H."/>
            <person name="Tritt A."/>
            <person name="Yoshinaga Y."/>
            <person name="Zwiers L.-H."/>
            <person name="Turgeon B."/>
            <person name="Goodwin S."/>
            <person name="Spatafora J."/>
            <person name="Crous P."/>
            <person name="Grigoriev I."/>
        </authorList>
    </citation>
    <scope>NUCLEOTIDE SEQUENCE</scope>
    <source>
        <strain evidence="5">CBS 690.94</strain>
    </source>
</reference>
<feature type="compositionally biased region" description="Basic and acidic residues" evidence="3">
    <location>
        <begin position="288"/>
        <end position="301"/>
    </location>
</feature>
<comment type="pathway">
    <text evidence="1">Mycotoxin biosynthesis.</text>
</comment>
<name>A0A9P4PN58_9PLEO</name>
<evidence type="ECO:0000256" key="3">
    <source>
        <dbReference type="SAM" id="MobiDB-lite"/>
    </source>
</evidence>
<dbReference type="InterPro" id="IPR021765">
    <property type="entry name" value="UstYa-like"/>
</dbReference>
<dbReference type="EMBL" id="MU001499">
    <property type="protein sequence ID" value="KAF2445871.1"/>
    <property type="molecule type" value="Genomic_DNA"/>
</dbReference>
<keyword evidence="4" id="KW-1133">Transmembrane helix</keyword>